<feature type="domain" description="YHYH" evidence="3">
    <location>
        <begin position="121"/>
        <end position="366"/>
    </location>
</feature>
<protein>
    <submittedName>
        <fullName evidence="4">YHYH protein</fullName>
    </submittedName>
</protein>
<dbReference type="RefSeq" id="WP_211631524.1">
    <property type="nucleotide sequence ID" value="NZ_CP073100.1"/>
</dbReference>
<feature type="region of interest" description="Disordered" evidence="1">
    <location>
        <begin position="488"/>
        <end position="515"/>
    </location>
</feature>
<evidence type="ECO:0000256" key="2">
    <source>
        <dbReference type="SAM" id="SignalP"/>
    </source>
</evidence>
<feature type="chain" id="PRO_5036893571" evidence="2">
    <location>
        <begin position="20"/>
        <end position="601"/>
    </location>
</feature>
<accession>A0A975GA66</accession>
<sequence length="601" mass="63985">MKTLSTAAVFGLTVLAARADPQLTSWITAYSSKYARIHRTDAEKLAGTTYTTWTNTRNIQSLPVYCGIQTITYSSGWIYFNTSDLAPYTMGPWYDNAARTTEFVNLPVNQNLNYRIPRTSTLPTPPATKTSTKGMEDSIGFYVDGVSMFDPTDGFTYSGGAEASPGTGQWHRDAYFNESITFDPGNTHQQNTGKYHNHANPIALRYLLGDHVDFNSATKTYSESTAAPVKHSPIIGWMRDGYPVYGPNGYSSALDSSSGIRRMTGGFVKRDGTTTGVDNITTTGRSLPTWATRNNGGISATGPTVSTTYPLGRYNEDWAYLGDLYKSGSTKYAQGVDFDLNEYNVRYCVTPEFPGGTYAYFLCLNAAGVPQFPYNSTLYFFGNPTGGTATAAETVTSYFNNGGANLVEKASVPTTNSGNGNVTLTWTSVEGGTYKVEASDDLAAWATLTSTQAATSASTTTSYVEAGAATAHPKRFYRVSRAALASYDGGTGTGTGGGTGTEGISTVSPTSGNRGTQVTLTVTLNTSYNPAPPPTNVQPTSATLAKTGATTITATSYTRNTTTGIVTLVFTIPANATTGTYTVNSTFGPNTWSLANGFTVK</sequence>
<feature type="compositionally biased region" description="Polar residues" evidence="1">
    <location>
        <begin position="502"/>
        <end position="515"/>
    </location>
</feature>
<name>A0A975GA66_9BACT</name>
<evidence type="ECO:0000259" key="3">
    <source>
        <dbReference type="Pfam" id="PF14240"/>
    </source>
</evidence>
<keyword evidence="2" id="KW-0732">Signal</keyword>
<evidence type="ECO:0000256" key="1">
    <source>
        <dbReference type="SAM" id="MobiDB-lite"/>
    </source>
</evidence>
<dbReference type="KEGG" id="lamb:KBB96_00460"/>
<dbReference type="AlphaFoldDB" id="A0A975GA66"/>
<gene>
    <name evidence="4" type="ORF">KBB96_00460</name>
</gene>
<feature type="signal peptide" evidence="2">
    <location>
        <begin position="1"/>
        <end position="19"/>
    </location>
</feature>
<evidence type="ECO:0000313" key="4">
    <source>
        <dbReference type="EMBL" id="QUE51385.1"/>
    </source>
</evidence>
<dbReference type="InterPro" id="IPR025924">
    <property type="entry name" value="YHYH_dom"/>
</dbReference>
<dbReference type="EMBL" id="CP073100">
    <property type="protein sequence ID" value="QUE51385.1"/>
    <property type="molecule type" value="Genomic_DNA"/>
</dbReference>
<reference evidence="4" key="1">
    <citation type="submission" date="2021-04" db="EMBL/GenBank/DDBJ databases">
        <title>Luteolibacter sp. 32A isolated from the skin of an Anderson's salamander (Ambystoma andersonii).</title>
        <authorList>
            <person name="Spergser J."/>
            <person name="Busse H.-J."/>
        </authorList>
    </citation>
    <scope>NUCLEOTIDE SEQUENCE</scope>
    <source>
        <strain evidence="4">32A</strain>
    </source>
</reference>
<dbReference type="Proteomes" id="UP000676169">
    <property type="component" value="Chromosome"/>
</dbReference>
<feature type="compositionally biased region" description="Gly residues" evidence="1">
    <location>
        <begin position="489"/>
        <end position="501"/>
    </location>
</feature>
<proteinExistence type="predicted"/>
<keyword evidence="5" id="KW-1185">Reference proteome</keyword>
<dbReference type="Pfam" id="PF14240">
    <property type="entry name" value="YHYH"/>
    <property type="match status" value="1"/>
</dbReference>
<evidence type="ECO:0000313" key="5">
    <source>
        <dbReference type="Proteomes" id="UP000676169"/>
    </source>
</evidence>
<organism evidence="4 5">
    <name type="scientific">Luteolibacter ambystomatis</name>
    <dbReference type="NCBI Taxonomy" id="2824561"/>
    <lineage>
        <taxon>Bacteria</taxon>
        <taxon>Pseudomonadati</taxon>
        <taxon>Verrucomicrobiota</taxon>
        <taxon>Verrucomicrobiia</taxon>
        <taxon>Verrucomicrobiales</taxon>
        <taxon>Verrucomicrobiaceae</taxon>
        <taxon>Luteolibacter</taxon>
    </lineage>
</organism>